<evidence type="ECO:0000259" key="1">
    <source>
        <dbReference type="Pfam" id="PF22938"/>
    </source>
</evidence>
<gene>
    <name evidence="2" type="ORF">AVEN_31661_1</name>
</gene>
<keyword evidence="3" id="KW-1185">Reference proteome</keyword>
<name>A0A4Y2VF50_ARAVE</name>
<reference evidence="2 3" key="1">
    <citation type="journal article" date="2019" name="Sci. Rep.">
        <title>Orb-weaving spider Araneus ventricosus genome elucidates the spidroin gene catalogue.</title>
        <authorList>
            <person name="Kono N."/>
            <person name="Nakamura H."/>
            <person name="Ohtoshi R."/>
            <person name="Moran D.A.P."/>
            <person name="Shinohara A."/>
            <person name="Yoshida Y."/>
            <person name="Fujiwara M."/>
            <person name="Mori M."/>
            <person name="Tomita M."/>
            <person name="Arakawa K."/>
        </authorList>
    </citation>
    <scope>NUCLEOTIDE SEQUENCE [LARGE SCALE GENOMIC DNA]</scope>
</reference>
<dbReference type="AlphaFoldDB" id="A0A4Y2VF50"/>
<sequence length="91" mass="10569">MDRTGLGVIESQLSDTNYIVKMTNKNDKTQICHVNLLKPYHKRPESINLLFNGKHESLESEPELEIQYPTSETNIYDFEEIVRDSALSERL</sequence>
<dbReference type="Proteomes" id="UP000499080">
    <property type="component" value="Unassembled WGS sequence"/>
</dbReference>
<organism evidence="2 3">
    <name type="scientific">Araneus ventricosus</name>
    <name type="common">Orbweaver spider</name>
    <name type="synonym">Epeira ventricosa</name>
    <dbReference type="NCBI Taxonomy" id="182803"/>
    <lineage>
        <taxon>Eukaryota</taxon>
        <taxon>Metazoa</taxon>
        <taxon>Ecdysozoa</taxon>
        <taxon>Arthropoda</taxon>
        <taxon>Chelicerata</taxon>
        <taxon>Arachnida</taxon>
        <taxon>Araneae</taxon>
        <taxon>Araneomorphae</taxon>
        <taxon>Entelegynae</taxon>
        <taxon>Araneoidea</taxon>
        <taxon>Araneidae</taxon>
        <taxon>Araneus</taxon>
    </lineage>
</organism>
<dbReference type="InterPro" id="IPR054465">
    <property type="entry name" value="Integrase_p58-like_C"/>
</dbReference>
<comment type="caution">
    <text evidence="2">The sequence shown here is derived from an EMBL/GenBank/DDBJ whole genome shotgun (WGS) entry which is preliminary data.</text>
</comment>
<dbReference type="Pfam" id="PF22938">
    <property type="entry name" value="Integrase_p58_C"/>
    <property type="match status" value="1"/>
</dbReference>
<evidence type="ECO:0000313" key="2">
    <source>
        <dbReference type="EMBL" id="GBO22766.1"/>
    </source>
</evidence>
<dbReference type="EMBL" id="BGPR01045823">
    <property type="protein sequence ID" value="GBO22766.1"/>
    <property type="molecule type" value="Genomic_DNA"/>
</dbReference>
<protein>
    <recommendedName>
        <fullName evidence="1">Integrase p58-like C-terminal domain-containing protein</fullName>
    </recommendedName>
</protein>
<evidence type="ECO:0000313" key="3">
    <source>
        <dbReference type="Proteomes" id="UP000499080"/>
    </source>
</evidence>
<proteinExistence type="predicted"/>
<accession>A0A4Y2VF50</accession>
<feature type="domain" description="Integrase p58-like C-terminal" evidence="1">
    <location>
        <begin position="11"/>
        <end position="39"/>
    </location>
</feature>
<dbReference type="OrthoDB" id="6434338at2759"/>